<dbReference type="InterPro" id="IPR030378">
    <property type="entry name" value="G_CP_dom"/>
</dbReference>
<proteinExistence type="inferred from homology"/>
<dbReference type="PROSITE" id="PS51721">
    <property type="entry name" value="G_CP"/>
    <property type="match status" value="1"/>
</dbReference>
<dbReference type="PANTHER" id="PTHR45782:SF4">
    <property type="entry name" value="MITOCHONDRIAL RIBOSOME-ASSOCIATED GTPASE 1"/>
    <property type="match status" value="1"/>
</dbReference>
<dbReference type="GO" id="GO:0006412">
    <property type="term" value="P:translation"/>
    <property type="evidence" value="ECO:0007669"/>
    <property type="project" value="TreeGrafter"/>
</dbReference>
<dbReference type="Pfam" id="PF01926">
    <property type="entry name" value="MMR_HSR1"/>
    <property type="match status" value="1"/>
</dbReference>
<evidence type="ECO:0000256" key="3">
    <source>
        <dbReference type="ARBA" id="ARBA00023134"/>
    </source>
</evidence>
<dbReference type="InterPro" id="IPR019991">
    <property type="entry name" value="GTP-bd_ribosome_bgen"/>
</dbReference>
<dbReference type="Gene3D" id="1.10.1580.10">
    <property type="match status" value="1"/>
</dbReference>
<evidence type="ECO:0000313" key="7">
    <source>
        <dbReference type="EMBL" id="HIV01354.1"/>
    </source>
</evidence>
<evidence type="ECO:0000256" key="2">
    <source>
        <dbReference type="ARBA" id="ARBA00022741"/>
    </source>
</evidence>
<dbReference type="NCBIfam" id="TIGR03596">
    <property type="entry name" value="GTPase_YlqF"/>
    <property type="match status" value="1"/>
</dbReference>
<gene>
    <name evidence="7" type="primary">ylqF</name>
    <name evidence="7" type="ORF">IAA62_02215</name>
</gene>
<dbReference type="GO" id="GO:0005737">
    <property type="term" value="C:cytoplasm"/>
    <property type="evidence" value="ECO:0007669"/>
    <property type="project" value="UniProtKB-SubCell"/>
</dbReference>
<evidence type="ECO:0000256" key="4">
    <source>
        <dbReference type="PIRNR" id="PIRNR006230"/>
    </source>
</evidence>
<feature type="domain" description="CP-type G" evidence="6">
    <location>
        <begin position="11"/>
        <end position="181"/>
    </location>
</feature>
<dbReference type="CDD" id="cd01856">
    <property type="entry name" value="YlqF"/>
    <property type="match status" value="1"/>
</dbReference>
<dbReference type="InterPro" id="IPR006073">
    <property type="entry name" value="GTP-bd"/>
</dbReference>
<evidence type="ECO:0000259" key="6">
    <source>
        <dbReference type="PROSITE" id="PS51721"/>
    </source>
</evidence>
<dbReference type="SUPFAM" id="SSF52540">
    <property type="entry name" value="P-loop containing nucleoside triphosphate hydrolases"/>
    <property type="match status" value="1"/>
</dbReference>
<protein>
    <recommendedName>
        <fullName evidence="1 4">Ribosome biogenesis GTPase A</fullName>
    </recommendedName>
</protein>
<dbReference type="EMBL" id="DVOJ01000007">
    <property type="protein sequence ID" value="HIV01354.1"/>
    <property type="molecule type" value="Genomic_DNA"/>
</dbReference>
<keyword evidence="3 4" id="KW-0342">GTP-binding</keyword>
<dbReference type="InterPro" id="IPR027417">
    <property type="entry name" value="P-loop_NTPase"/>
</dbReference>
<feature type="binding site" evidence="5">
    <location>
        <begin position="133"/>
        <end position="138"/>
    </location>
    <ligand>
        <name>GTP</name>
        <dbReference type="ChEBI" id="CHEBI:37565"/>
    </ligand>
</feature>
<comment type="similarity">
    <text evidence="4">Belongs to the TRAFAC class YlqF/YawG GTPase family. MTG1 subfamily.</text>
</comment>
<keyword evidence="4" id="KW-0963">Cytoplasm</keyword>
<feature type="binding site" evidence="5">
    <location>
        <position position="177"/>
    </location>
    <ligand>
        <name>GTP</name>
        <dbReference type="ChEBI" id="CHEBI:37565"/>
    </ligand>
</feature>
<dbReference type="Gene3D" id="3.40.50.300">
    <property type="entry name" value="P-loop containing nucleotide triphosphate hydrolases"/>
    <property type="match status" value="1"/>
</dbReference>
<evidence type="ECO:0000313" key="8">
    <source>
        <dbReference type="Proteomes" id="UP000886861"/>
    </source>
</evidence>
<keyword evidence="2 4" id="KW-0547">Nucleotide-binding</keyword>
<dbReference type="GO" id="GO:0003924">
    <property type="term" value="F:GTPase activity"/>
    <property type="evidence" value="ECO:0007669"/>
    <property type="project" value="TreeGrafter"/>
</dbReference>
<evidence type="ECO:0000256" key="1">
    <source>
        <dbReference type="ARBA" id="ARBA00014898"/>
    </source>
</evidence>
<organism evidence="7 8">
    <name type="scientific">Candidatus Caccopulliclostridium gallistercoris</name>
    <dbReference type="NCBI Taxonomy" id="2840719"/>
    <lineage>
        <taxon>Bacteria</taxon>
        <taxon>Bacillati</taxon>
        <taxon>Bacillota</taxon>
        <taxon>Clostridia</taxon>
        <taxon>Candidatus Caccopulliclostridium</taxon>
    </lineage>
</organism>
<reference evidence="7" key="1">
    <citation type="submission" date="2020-10" db="EMBL/GenBank/DDBJ databases">
        <authorList>
            <person name="Gilroy R."/>
        </authorList>
    </citation>
    <scope>NUCLEOTIDE SEQUENCE</scope>
    <source>
        <strain evidence="7">CHK186-9395</strain>
    </source>
</reference>
<sequence>MKINWFPGHMTKALRELKKEVKNVDAIIYVLDARAPLASLNPELDKLAENKPVLFVLNKIDLADTDKINKLISDEVIKKKYKNSYIIKLNATASGAIKIIASEIKELCKNKIERFENKGLNSFIRAMVVGVPNSGKSTLVNNLCGRVKALTGNKAGVTRGKQWLTVSNGFQILDTPGTLYPNLENQNVARKLAYIGSIRDEVLDKNELACDFISDIRKIYPNALSKRYNIDESGETYEVLEKIAFSRKFLLKGGEVDYDRASIALIDDFRKGKLGNITL</sequence>
<dbReference type="Proteomes" id="UP000886861">
    <property type="component" value="Unassembled WGS sequence"/>
</dbReference>
<accession>A0A9D1NER8</accession>
<comment type="function">
    <text evidence="4">Required for a late step of 50S ribosomal subunit assembly. Has GTPase activity.</text>
</comment>
<dbReference type="InterPro" id="IPR023179">
    <property type="entry name" value="GTP-bd_ortho_bundle_sf"/>
</dbReference>
<dbReference type="InterPro" id="IPR016478">
    <property type="entry name" value="GTPase_MTG1"/>
</dbReference>
<dbReference type="PIRSF" id="PIRSF006230">
    <property type="entry name" value="MG442"/>
    <property type="match status" value="1"/>
</dbReference>
<dbReference type="PANTHER" id="PTHR45782">
    <property type="entry name" value="MITOCHONDRIAL RIBOSOME-ASSOCIATED GTPASE 1"/>
    <property type="match status" value="1"/>
</dbReference>
<name>A0A9D1NER8_9FIRM</name>
<dbReference type="GO" id="GO:0005525">
    <property type="term" value="F:GTP binding"/>
    <property type="evidence" value="ECO:0007669"/>
    <property type="project" value="UniProtKB-KW"/>
</dbReference>
<dbReference type="AlphaFoldDB" id="A0A9D1NER8"/>
<evidence type="ECO:0000256" key="5">
    <source>
        <dbReference type="PIRSR" id="PIRSR006230-1"/>
    </source>
</evidence>
<feature type="binding site" evidence="5">
    <location>
        <begin position="58"/>
        <end position="61"/>
    </location>
    <ligand>
        <name>GTP</name>
        <dbReference type="ChEBI" id="CHEBI:37565"/>
    </ligand>
</feature>
<comment type="caution">
    <text evidence="7">The sequence shown here is derived from an EMBL/GenBank/DDBJ whole genome shotgun (WGS) entry which is preliminary data.</text>
</comment>
<comment type="subcellular location">
    <subcellularLocation>
        <location evidence="4">Cytoplasm</location>
    </subcellularLocation>
</comment>
<reference evidence="7" key="2">
    <citation type="journal article" date="2021" name="PeerJ">
        <title>Extensive microbial diversity within the chicken gut microbiome revealed by metagenomics and culture.</title>
        <authorList>
            <person name="Gilroy R."/>
            <person name="Ravi A."/>
            <person name="Getino M."/>
            <person name="Pursley I."/>
            <person name="Horton D.L."/>
            <person name="Alikhan N.F."/>
            <person name="Baker D."/>
            <person name="Gharbi K."/>
            <person name="Hall N."/>
            <person name="Watson M."/>
            <person name="Adriaenssens E.M."/>
            <person name="Foster-Nyarko E."/>
            <person name="Jarju S."/>
            <person name="Secka A."/>
            <person name="Antonio M."/>
            <person name="Oren A."/>
            <person name="Chaudhuri R.R."/>
            <person name="La Ragione R."/>
            <person name="Hildebrand F."/>
            <person name="Pallen M.J."/>
        </authorList>
    </citation>
    <scope>NUCLEOTIDE SEQUENCE</scope>
    <source>
        <strain evidence="7">CHK186-9395</strain>
    </source>
</reference>